<dbReference type="GO" id="GO:0008168">
    <property type="term" value="F:methyltransferase activity"/>
    <property type="evidence" value="ECO:0007669"/>
    <property type="project" value="UniProtKB-KW"/>
</dbReference>
<dbReference type="InterPro" id="IPR003349">
    <property type="entry name" value="JmjN"/>
</dbReference>
<dbReference type="PROSITE" id="PS51183">
    <property type="entry name" value="JMJN"/>
    <property type="match status" value="1"/>
</dbReference>
<dbReference type="GO" id="GO:0032259">
    <property type="term" value="P:methylation"/>
    <property type="evidence" value="ECO:0007669"/>
    <property type="project" value="UniProtKB-KW"/>
</dbReference>
<proteinExistence type="predicted"/>
<keyword evidence="2" id="KW-0489">Methyltransferase</keyword>
<evidence type="ECO:0000259" key="1">
    <source>
        <dbReference type="PROSITE" id="PS51183"/>
    </source>
</evidence>
<dbReference type="Gene3D" id="2.60.120.650">
    <property type="entry name" value="Cupin"/>
    <property type="match status" value="2"/>
</dbReference>
<organism evidence="2 3">
    <name type="scientific">Vitis vinifera</name>
    <name type="common">Grape</name>
    <dbReference type="NCBI Taxonomy" id="29760"/>
    <lineage>
        <taxon>Eukaryota</taxon>
        <taxon>Viridiplantae</taxon>
        <taxon>Streptophyta</taxon>
        <taxon>Embryophyta</taxon>
        <taxon>Tracheophyta</taxon>
        <taxon>Spermatophyta</taxon>
        <taxon>Magnoliopsida</taxon>
        <taxon>eudicotyledons</taxon>
        <taxon>Gunneridae</taxon>
        <taxon>Pentapetalae</taxon>
        <taxon>rosids</taxon>
        <taxon>Vitales</taxon>
        <taxon>Vitaceae</taxon>
        <taxon>Viteae</taxon>
        <taxon>Vitis</taxon>
    </lineage>
</organism>
<dbReference type="AlphaFoldDB" id="A0A438KE25"/>
<evidence type="ECO:0000313" key="3">
    <source>
        <dbReference type="Proteomes" id="UP000288805"/>
    </source>
</evidence>
<gene>
    <name evidence="2" type="primary">JMJ703_1</name>
    <name evidence="2" type="ORF">CK203_008784</name>
</gene>
<dbReference type="GO" id="GO:0010468">
    <property type="term" value="P:regulation of gene expression"/>
    <property type="evidence" value="ECO:0007669"/>
    <property type="project" value="UniProtKB-ARBA"/>
</dbReference>
<feature type="domain" description="JmjN" evidence="1">
    <location>
        <begin position="155"/>
        <end position="196"/>
    </location>
</feature>
<dbReference type="EMBL" id="QGNW01000009">
    <property type="protein sequence ID" value="RVX19466.1"/>
    <property type="molecule type" value="Genomic_DNA"/>
</dbReference>
<protein>
    <submittedName>
        <fullName evidence="2">Lysine-specific demethylase JMJ703</fullName>
    </submittedName>
</protein>
<keyword evidence="2" id="KW-0808">Transferase</keyword>
<evidence type="ECO:0000313" key="2">
    <source>
        <dbReference type="EMBL" id="RVX19466.1"/>
    </source>
</evidence>
<reference evidence="2 3" key="1">
    <citation type="journal article" date="2018" name="PLoS Genet.">
        <title>Population sequencing reveals clonal diversity and ancestral inbreeding in the grapevine cultivar Chardonnay.</title>
        <authorList>
            <person name="Roach M.J."/>
            <person name="Johnson D.L."/>
            <person name="Bohlmann J."/>
            <person name="van Vuuren H.J."/>
            <person name="Jones S.J."/>
            <person name="Pretorius I.S."/>
            <person name="Schmidt S.A."/>
            <person name="Borneman A.R."/>
        </authorList>
    </citation>
    <scope>NUCLEOTIDE SEQUENCE [LARGE SCALE GENOMIC DNA]</scope>
    <source>
        <strain evidence="3">cv. Chardonnay</strain>
        <tissue evidence="2">Leaf</tissue>
    </source>
</reference>
<dbReference type="PANTHER" id="PTHR10694:SF54">
    <property type="entry name" value="INACTIVE LYSINE-SPECIFIC DEMETHYLASE JMJ19-RELATED"/>
    <property type="match status" value="1"/>
</dbReference>
<accession>A0A438KE25</accession>
<dbReference type="PANTHER" id="PTHR10694">
    <property type="entry name" value="LYSINE-SPECIFIC DEMETHYLASE"/>
    <property type="match status" value="1"/>
</dbReference>
<dbReference type="InterPro" id="IPR003347">
    <property type="entry name" value="JmjC_dom"/>
</dbReference>
<dbReference type="Proteomes" id="UP000288805">
    <property type="component" value="Unassembled WGS sequence"/>
</dbReference>
<dbReference type="Pfam" id="PF02375">
    <property type="entry name" value="JmjN"/>
    <property type="match status" value="1"/>
</dbReference>
<name>A0A438KE25_VITVI</name>
<dbReference type="SMART" id="SM00545">
    <property type="entry name" value="JmjN"/>
    <property type="match status" value="1"/>
</dbReference>
<dbReference type="Pfam" id="PF02373">
    <property type="entry name" value="JmjC"/>
    <property type="match status" value="1"/>
</dbReference>
<comment type="caution">
    <text evidence="2">The sequence shown here is derived from an EMBL/GenBank/DDBJ whole genome shotgun (WGS) entry which is preliminary data.</text>
</comment>
<sequence length="455" mass="52477">MGIRGLSLTRPSFASGVEGCLKKGVLWKWVIIGNFREDIDGWCSNDTRDTYGVELWKAIRRGWDDFKSRTFFVVDNVWTMKFLKDVCCGDPALSASFHCCCKRMLGLGCKYVGEESPSKTYLPKGLFVDVQIVVIVRSNARWRPEDACTDILEEAPVFHPTEEEFKDTLKYIASLRPRAEPYGVCRIVPPPSWQPPCHIKEKNVWTRSKFPTQIQRIDELRDQCSKSKFSIFSENMNGRKKRSFTMGSEFQSDNGYIITPDEARRYETQGFKFEPGPEFTLETFKNYADDFKGQYFCKKDEVADSDVNSTVSQKQWEPSLENIEGEYRRIVENPTEEIEVLHGADLETGVFGSGFPKVSNQEQMSDHAQYFESGWNLNNTPKLPETESEEHHLYSLCYMHLGAPKIWYSIPGRYRPKFEAAVKKYFPYLSATQPELLPKLVSGITLLYYCTMQVR</sequence>